<proteinExistence type="predicted"/>
<accession>A0A8E0S558</accession>
<reference evidence="2" key="1">
    <citation type="submission" date="2019-05" db="EMBL/GenBank/DDBJ databases">
        <title>Annotation for the trematode Fasciolopsis buski.</title>
        <authorList>
            <person name="Choi Y.-J."/>
        </authorList>
    </citation>
    <scope>NUCLEOTIDE SEQUENCE</scope>
    <source>
        <strain evidence="2">HT</strain>
        <tissue evidence="2">Whole worm</tissue>
    </source>
</reference>
<sequence length="553" mass="64427">MLNPDSLIDSTEFIPHWYDEPWRVRSWDGLCRRSPRIHCVNLDKGKRDNAKSPEFQTQVRTILQKYKAYFEDRAPCEAEPFKPDARIRSCWVNYNLYGLCQVTDKPITLPGTDIFPGLVAKSEKKVTHRVRFTPRYSGIYHPLGVYVNPGEAFSWKVLHSTTDVSNFYFVYSTFKDGLPNTENWKRWPYHCHTIALTDNGTLATPMGGVLFLRMLKETENITIELTDVYRHPWFDLLSDSSIEDWENERKRYNGVPWMAFISDNLHVSLPTKDITKMSTEDLVYVMTYHDNSIKLMHNVRGTHWDQSTSQGFSTDVQLSIGWGHSGTPVMGYLPWIIAFTDMEFIKNKSAIGMTHEFGHNLQNSAATFINGREVTNNVYHFFVRGHLCNLTAYGFDVHPGFGESDMNDIIQTWKGTDFRGVNLGYYNWLGITFGEGLIVSLWRAMTQYTPLIKSDTDRAHLFLKTMCQETEHNILPWQELFHFPINDTLRQECGQYQCFFPDDKLTKMVPTFVDRVLAKYNNSCVRTPKKQVETKFDIFYGLFTKRSQWIFFE</sequence>
<dbReference type="Pfam" id="PF13402">
    <property type="entry name" value="Peptidase_M60"/>
    <property type="match status" value="1"/>
</dbReference>
<dbReference type="PROSITE" id="PS51723">
    <property type="entry name" value="PEPTIDASE_M60"/>
    <property type="match status" value="1"/>
</dbReference>
<dbReference type="PANTHER" id="PTHR15730:SF5">
    <property type="entry name" value="SI:CH211-210B2.2-RELATED"/>
    <property type="match status" value="1"/>
</dbReference>
<dbReference type="SMART" id="SM01276">
    <property type="entry name" value="M60-like"/>
    <property type="match status" value="1"/>
</dbReference>
<name>A0A8E0S558_9TREM</name>
<gene>
    <name evidence="2" type="ORF">FBUS_11038</name>
</gene>
<dbReference type="EMBL" id="LUCM01001886">
    <property type="protein sequence ID" value="KAA0198195.1"/>
    <property type="molecule type" value="Genomic_DNA"/>
</dbReference>
<dbReference type="OrthoDB" id="10260387at2759"/>
<organism evidence="2 3">
    <name type="scientific">Fasciolopsis buskii</name>
    <dbReference type="NCBI Taxonomy" id="27845"/>
    <lineage>
        <taxon>Eukaryota</taxon>
        <taxon>Metazoa</taxon>
        <taxon>Spiralia</taxon>
        <taxon>Lophotrochozoa</taxon>
        <taxon>Platyhelminthes</taxon>
        <taxon>Trematoda</taxon>
        <taxon>Digenea</taxon>
        <taxon>Plagiorchiida</taxon>
        <taxon>Echinostomata</taxon>
        <taxon>Echinostomatoidea</taxon>
        <taxon>Fasciolidae</taxon>
        <taxon>Fasciolopsis</taxon>
    </lineage>
</organism>
<evidence type="ECO:0000313" key="3">
    <source>
        <dbReference type="Proteomes" id="UP000728185"/>
    </source>
</evidence>
<protein>
    <recommendedName>
        <fullName evidence="1">Peptidase M60 domain-containing protein</fullName>
    </recommendedName>
</protein>
<feature type="domain" description="Peptidase M60" evidence="1">
    <location>
        <begin position="138"/>
        <end position="434"/>
    </location>
</feature>
<dbReference type="InterPro" id="IPR042279">
    <property type="entry name" value="Pep_M60_3"/>
</dbReference>
<dbReference type="Proteomes" id="UP000728185">
    <property type="component" value="Unassembled WGS sequence"/>
</dbReference>
<evidence type="ECO:0000259" key="1">
    <source>
        <dbReference type="PROSITE" id="PS51723"/>
    </source>
</evidence>
<comment type="caution">
    <text evidence="2">The sequence shown here is derived from an EMBL/GenBank/DDBJ whole genome shotgun (WGS) entry which is preliminary data.</text>
</comment>
<evidence type="ECO:0000313" key="2">
    <source>
        <dbReference type="EMBL" id="KAA0198195.1"/>
    </source>
</evidence>
<dbReference type="AlphaFoldDB" id="A0A8E0S558"/>
<keyword evidence="3" id="KW-1185">Reference proteome</keyword>
<dbReference type="PANTHER" id="PTHR15730">
    <property type="entry name" value="EXPERIMENTAL AUTOIMMUNE PROSTATITIS ANTIGEN 2-RELATED"/>
    <property type="match status" value="1"/>
</dbReference>
<dbReference type="Gene3D" id="3.40.390.80">
    <property type="entry name" value="Peptidase M60, enhancin-like domain 2"/>
    <property type="match status" value="1"/>
</dbReference>
<dbReference type="InterPro" id="IPR051244">
    <property type="entry name" value="TCAF"/>
</dbReference>
<dbReference type="Gene3D" id="1.10.390.30">
    <property type="entry name" value="Peptidase M60, enhancin-like domain 3"/>
    <property type="match status" value="1"/>
</dbReference>
<dbReference type="InterPro" id="IPR031161">
    <property type="entry name" value="Peptidase_M60_dom"/>
</dbReference>